<evidence type="ECO:0000259" key="6">
    <source>
        <dbReference type="Pfam" id="PF05175"/>
    </source>
</evidence>
<evidence type="ECO:0000256" key="2">
    <source>
        <dbReference type="ARBA" id="ARBA00022552"/>
    </source>
</evidence>
<evidence type="ECO:0000256" key="3">
    <source>
        <dbReference type="ARBA" id="ARBA00022603"/>
    </source>
</evidence>
<name>A0ABU2DPY4_9MICC</name>
<evidence type="ECO:0000256" key="1">
    <source>
        <dbReference type="ARBA" id="ARBA00022490"/>
    </source>
</evidence>
<dbReference type="InterPro" id="IPR007848">
    <property type="entry name" value="Small_mtfrase_dom"/>
</dbReference>
<feature type="region of interest" description="Disordered" evidence="5">
    <location>
        <begin position="1"/>
        <end position="20"/>
    </location>
</feature>
<dbReference type="RefSeq" id="WP_310547556.1">
    <property type="nucleotide sequence ID" value="NZ_JAVKGR010000002.1"/>
</dbReference>
<feature type="domain" description="Methyltransferase small" evidence="6">
    <location>
        <begin position="205"/>
        <end position="385"/>
    </location>
</feature>
<dbReference type="Pfam" id="PF05175">
    <property type="entry name" value="MTS"/>
    <property type="match status" value="1"/>
</dbReference>
<feature type="compositionally biased region" description="Low complexity" evidence="5">
    <location>
        <begin position="9"/>
        <end position="20"/>
    </location>
</feature>
<feature type="region of interest" description="Disordered" evidence="5">
    <location>
        <begin position="388"/>
        <end position="407"/>
    </location>
</feature>
<dbReference type="PROSITE" id="PS00092">
    <property type="entry name" value="N6_MTASE"/>
    <property type="match status" value="1"/>
</dbReference>
<reference evidence="8 9" key="1">
    <citation type="submission" date="2023-09" db="EMBL/GenBank/DDBJ databases">
        <title>Description of three actinobacteria isolated from air of manufacturing shop in a pharmaceutical factory.</title>
        <authorList>
            <person name="Zhang D.-F."/>
        </authorList>
    </citation>
    <scope>NUCLEOTIDE SEQUENCE [LARGE SCALE GENOMIC DNA]</scope>
    <source>
        <strain evidence="8 9">LY-0111</strain>
    </source>
</reference>
<dbReference type="GO" id="GO:0008168">
    <property type="term" value="F:methyltransferase activity"/>
    <property type="evidence" value="ECO:0007669"/>
    <property type="project" value="UniProtKB-KW"/>
</dbReference>
<dbReference type="Pfam" id="PF26049">
    <property type="entry name" value="RLMG_N"/>
    <property type="match status" value="1"/>
</dbReference>
<keyword evidence="3 8" id="KW-0489">Methyltransferase</keyword>
<sequence length="407" mass="43148">MTESTAHLPAPGTTPTVTPGRFAAQLRDDPDLHGDAADLLLLDTAEAWLDTAAEHGRPMHAVAVLDDRSDSLTPALSAGTPEMTRVRRFRDEDPATDPLDERLLTGAELVLMPLPRSLETLEEWAALIARSATPQVVVLAAGRDKHMTRSMNEVLSRHFTDVSAGRGRSKSRVLTARAPRRDAAAPRKRCRDYDVRAEWGLGAPLTLCAVGAVYGGDSLDPGTRFLLSTVLDDAEATAQLRSLAETGVPMVDLGCGNGTVAAVAALRCPDLRVLATDISASAVASARLTAAANGVADRIEVLHDDGLLSLPDSSQHLILLNPPFHRGNAVDPTVAHRMIRQAGRALAPGGALYCVWNSHLRHRPVLEAAVGPTLQLARNPKFTVTVSTRPVSRTAGHPVSGCTSPAA</sequence>
<evidence type="ECO:0000256" key="5">
    <source>
        <dbReference type="SAM" id="MobiDB-lite"/>
    </source>
</evidence>
<dbReference type="Gene3D" id="3.40.50.150">
    <property type="entry name" value="Vaccinia Virus protein VP39"/>
    <property type="match status" value="2"/>
</dbReference>
<dbReference type="Proteomes" id="UP001251870">
    <property type="component" value="Unassembled WGS sequence"/>
</dbReference>
<evidence type="ECO:0000313" key="8">
    <source>
        <dbReference type="EMBL" id="MDR8018567.1"/>
    </source>
</evidence>
<protein>
    <submittedName>
        <fullName evidence="8">Methyltransferase</fullName>
    </submittedName>
</protein>
<comment type="caution">
    <text evidence="8">The sequence shown here is derived from an EMBL/GenBank/DDBJ whole genome shotgun (WGS) entry which is preliminary data.</text>
</comment>
<dbReference type="PANTHER" id="PTHR47816:SF4">
    <property type="entry name" value="RIBOSOMAL RNA SMALL SUBUNIT METHYLTRANSFERASE C"/>
    <property type="match status" value="1"/>
</dbReference>
<keyword evidence="4" id="KW-0808">Transferase</keyword>
<dbReference type="PANTHER" id="PTHR47816">
    <property type="entry name" value="RIBOSOMAL RNA SMALL SUBUNIT METHYLTRANSFERASE C"/>
    <property type="match status" value="1"/>
</dbReference>
<dbReference type="GO" id="GO:0032259">
    <property type="term" value="P:methylation"/>
    <property type="evidence" value="ECO:0007669"/>
    <property type="project" value="UniProtKB-KW"/>
</dbReference>
<gene>
    <name evidence="8" type="ORF">RIL96_03190</name>
</gene>
<dbReference type="InterPro" id="IPR029063">
    <property type="entry name" value="SAM-dependent_MTases_sf"/>
</dbReference>
<dbReference type="EMBL" id="JAVKGR010000002">
    <property type="protein sequence ID" value="MDR8018567.1"/>
    <property type="molecule type" value="Genomic_DNA"/>
</dbReference>
<dbReference type="InterPro" id="IPR058679">
    <property type="entry name" value="RlmG_N"/>
</dbReference>
<evidence type="ECO:0000256" key="4">
    <source>
        <dbReference type="ARBA" id="ARBA00022679"/>
    </source>
</evidence>
<dbReference type="SUPFAM" id="SSF53335">
    <property type="entry name" value="S-adenosyl-L-methionine-dependent methyltransferases"/>
    <property type="match status" value="1"/>
</dbReference>
<keyword evidence="9" id="KW-1185">Reference proteome</keyword>
<dbReference type="InterPro" id="IPR002052">
    <property type="entry name" value="DNA_methylase_N6_adenine_CS"/>
</dbReference>
<dbReference type="InterPro" id="IPR046977">
    <property type="entry name" value="RsmC/RlmG"/>
</dbReference>
<proteinExistence type="predicted"/>
<feature type="domain" description="RlmG N-terminal" evidence="7">
    <location>
        <begin position="102"/>
        <end position="178"/>
    </location>
</feature>
<evidence type="ECO:0000259" key="7">
    <source>
        <dbReference type="Pfam" id="PF26049"/>
    </source>
</evidence>
<accession>A0ABU2DPY4</accession>
<evidence type="ECO:0000313" key="9">
    <source>
        <dbReference type="Proteomes" id="UP001251870"/>
    </source>
</evidence>
<keyword evidence="1" id="KW-0963">Cytoplasm</keyword>
<keyword evidence="2" id="KW-0698">rRNA processing</keyword>
<dbReference type="CDD" id="cd02440">
    <property type="entry name" value="AdoMet_MTases"/>
    <property type="match status" value="1"/>
</dbReference>
<organism evidence="8 9">
    <name type="scientific">Nesterenkonia aerolata</name>
    <dbReference type="NCBI Taxonomy" id="3074079"/>
    <lineage>
        <taxon>Bacteria</taxon>
        <taxon>Bacillati</taxon>
        <taxon>Actinomycetota</taxon>
        <taxon>Actinomycetes</taxon>
        <taxon>Micrococcales</taxon>
        <taxon>Micrococcaceae</taxon>
        <taxon>Nesterenkonia</taxon>
    </lineage>
</organism>